<organism evidence="2 3">
    <name type="scientific">Blyttiomyces helicus</name>
    <dbReference type="NCBI Taxonomy" id="388810"/>
    <lineage>
        <taxon>Eukaryota</taxon>
        <taxon>Fungi</taxon>
        <taxon>Fungi incertae sedis</taxon>
        <taxon>Chytridiomycota</taxon>
        <taxon>Chytridiomycota incertae sedis</taxon>
        <taxon>Chytridiomycetes</taxon>
        <taxon>Chytridiomycetes incertae sedis</taxon>
        <taxon>Blyttiomyces</taxon>
    </lineage>
</organism>
<accession>A0A4P9WAB0</accession>
<dbReference type="EMBL" id="KZ997158">
    <property type="protein sequence ID" value="RKO87790.1"/>
    <property type="molecule type" value="Genomic_DNA"/>
</dbReference>
<dbReference type="AlphaFoldDB" id="A0A4P9WAB0"/>
<name>A0A4P9WAB0_9FUNG</name>
<evidence type="ECO:0000313" key="3">
    <source>
        <dbReference type="Proteomes" id="UP000269721"/>
    </source>
</evidence>
<evidence type="ECO:0000256" key="1">
    <source>
        <dbReference type="SAM" id="MobiDB-lite"/>
    </source>
</evidence>
<dbReference type="Proteomes" id="UP000269721">
    <property type="component" value="Unassembled WGS sequence"/>
</dbReference>
<gene>
    <name evidence="2" type="ORF">BDK51DRAFT_42219</name>
</gene>
<evidence type="ECO:0000313" key="2">
    <source>
        <dbReference type="EMBL" id="RKO87790.1"/>
    </source>
</evidence>
<feature type="region of interest" description="Disordered" evidence="1">
    <location>
        <begin position="78"/>
        <end position="116"/>
    </location>
</feature>
<sequence length="320" mass="34841">MERLKLLNSRNSARFVSIRWDAQANDSTRHPTAHTTLQVCAPVTERQTASSPRTKALIKGHRWDIARVRHLHRRANLTERSTRRSGNECGKQTISGGNRHAKSEFPTPADPRLLDNYPPPTSPIICPVENASSPCTAIGVDRRTGSPDSSARRTRRPLGLMFAVWRPGVGTPETGLNVEAEVFVPSGFGLSHWSLIVSPFDLSSAFEAMPCTDPHPAPHTAVLPRSAANPTLSLQSPHPHSFSSISGRFRLNVFIGKNKMPPEAHIVIGGESSSRGIALCGCHIRKNVNASSLPIYFRGAHRCPSPSSIHDLPSPIPANL</sequence>
<reference evidence="3" key="1">
    <citation type="journal article" date="2018" name="Nat. Microbiol.">
        <title>Leveraging single-cell genomics to expand the fungal tree of life.</title>
        <authorList>
            <person name="Ahrendt S.R."/>
            <person name="Quandt C.A."/>
            <person name="Ciobanu D."/>
            <person name="Clum A."/>
            <person name="Salamov A."/>
            <person name="Andreopoulos B."/>
            <person name="Cheng J.F."/>
            <person name="Woyke T."/>
            <person name="Pelin A."/>
            <person name="Henrissat B."/>
            <person name="Reynolds N.K."/>
            <person name="Benny G.L."/>
            <person name="Smith M.E."/>
            <person name="James T.Y."/>
            <person name="Grigoriev I.V."/>
        </authorList>
    </citation>
    <scope>NUCLEOTIDE SEQUENCE [LARGE SCALE GENOMIC DNA]</scope>
</reference>
<protein>
    <submittedName>
        <fullName evidence="2">Uncharacterized protein</fullName>
    </submittedName>
</protein>
<keyword evidence="3" id="KW-1185">Reference proteome</keyword>
<proteinExistence type="predicted"/>